<dbReference type="Proteomes" id="UP000070449">
    <property type="component" value="Unassembled WGS sequence"/>
</dbReference>
<dbReference type="PANTHER" id="PTHR39650">
    <property type="entry name" value="CDP-ARCHAEOL SYNTHASE"/>
    <property type="match status" value="1"/>
</dbReference>
<reference evidence="2 3" key="1">
    <citation type="submission" date="2015-02" db="EMBL/GenBank/DDBJ databases">
        <title>Improved understanding of the partial-nitritation anammox process through 23 genomes representing the majority of the microbial community.</title>
        <authorList>
            <person name="Speth D.R."/>
            <person name="In T Zandt M."/>
            <person name="Guerrero Cruz S."/>
            <person name="Jetten M.S."/>
            <person name="Dutilh B.E."/>
        </authorList>
    </citation>
    <scope>NUCLEOTIDE SEQUENCE [LARGE SCALE GENOMIC DNA]</scope>
    <source>
        <strain evidence="2">OLB21</strain>
    </source>
</reference>
<protein>
    <recommendedName>
        <fullName evidence="4">CDP-2,3-bis-(O-geranylgeranyl)-sn-glycerol synthase</fullName>
    </recommendedName>
</protein>
<evidence type="ECO:0000313" key="3">
    <source>
        <dbReference type="Proteomes" id="UP000070449"/>
    </source>
</evidence>
<dbReference type="InterPro" id="IPR032690">
    <property type="entry name" value="CarS"/>
</dbReference>
<keyword evidence="1" id="KW-0812">Transmembrane</keyword>
<name>A0A136KIQ8_9BACT</name>
<organism evidence="2 3">
    <name type="scientific">candidate division WS6 bacterium OLB21</name>
    <dbReference type="NCBI Taxonomy" id="1617427"/>
    <lineage>
        <taxon>Bacteria</taxon>
        <taxon>Candidatus Dojkabacteria</taxon>
    </lineage>
</organism>
<evidence type="ECO:0000313" key="2">
    <source>
        <dbReference type="EMBL" id="KXK09292.1"/>
    </source>
</evidence>
<dbReference type="STRING" id="1617427.UZ20_WS6002000599"/>
<feature type="transmembrane region" description="Helical" evidence="1">
    <location>
        <begin position="97"/>
        <end position="113"/>
    </location>
</feature>
<comment type="caution">
    <text evidence="2">The sequence shown here is derived from an EMBL/GenBank/DDBJ whole genome shotgun (WGS) entry which is preliminary data.</text>
</comment>
<evidence type="ECO:0008006" key="4">
    <source>
        <dbReference type="Google" id="ProtNLM"/>
    </source>
</evidence>
<proteinExistence type="predicted"/>
<evidence type="ECO:0000256" key="1">
    <source>
        <dbReference type="SAM" id="Phobius"/>
    </source>
</evidence>
<dbReference type="EMBL" id="JYPD01000019">
    <property type="protein sequence ID" value="KXK09292.1"/>
    <property type="molecule type" value="Genomic_DNA"/>
</dbReference>
<dbReference type="PANTHER" id="PTHR39650:SF1">
    <property type="entry name" value="CDP-ARCHAEOL SYNTHASE"/>
    <property type="match status" value="1"/>
</dbReference>
<feature type="transmembrane region" description="Helical" evidence="1">
    <location>
        <begin position="157"/>
        <end position="177"/>
    </location>
</feature>
<gene>
    <name evidence="2" type="ORF">UZ20_WS6002000599</name>
</gene>
<keyword evidence="1" id="KW-0472">Membrane</keyword>
<dbReference type="PATRIC" id="fig|1617427.3.peg.623"/>
<dbReference type="Pfam" id="PF01864">
    <property type="entry name" value="CarS-like"/>
    <property type="match status" value="1"/>
</dbReference>
<keyword evidence="1" id="KW-1133">Transmembrane helix</keyword>
<feature type="transmembrane region" description="Helical" evidence="1">
    <location>
        <begin position="58"/>
        <end position="77"/>
    </location>
</feature>
<sequence length="184" mass="20448">MFEAILTAIWFFLPAGLANTAPVIAMKIPFLKKFNAPLDFGIEIGGARLFGKNKSIRGLIAGIIVGIVVVLLQQNIYMQSDYLKESINLDYSQINPLILGSLFALGALLGDAIESSFKRRIGVAPGKAWFPFDQLDYIIGGVAFTLFYVQLNLLEYVLIFLIWFTLHPISTVIGYFLKLKESPI</sequence>
<accession>A0A136KIQ8</accession>
<dbReference type="AlphaFoldDB" id="A0A136KIQ8"/>